<dbReference type="GO" id="GO:0008641">
    <property type="term" value="F:ubiquitin-like modifier activating enzyme activity"/>
    <property type="evidence" value="ECO:0007669"/>
    <property type="project" value="InterPro"/>
</dbReference>
<organism evidence="2">
    <name type="scientific">marine sediment metagenome</name>
    <dbReference type="NCBI Taxonomy" id="412755"/>
    <lineage>
        <taxon>unclassified sequences</taxon>
        <taxon>metagenomes</taxon>
        <taxon>ecological metagenomes</taxon>
    </lineage>
</organism>
<proteinExistence type="predicted"/>
<protein>
    <recommendedName>
        <fullName evidence="1">THIF-type NAD/FAD binding fold domain-containing protein</fullName>
    </recommendedName>
</protein>
<dbReference type="Gene3D" id="3.40.50.720">
    <property type="entry name" value="NAD(P)-binding Rossmann-like Domain"/>
    <property type="match status" value="1"/>
</dbReference>
<evidence type="ECO:0000259" key="1">
    <source>
        <dbReference type="Pfam" id="PF00899"/>
    </source>
</evidence>
<accession>A0A0F9LIS5</accession>
<name>A0A0F9LIS5_9ZZZZ</name>
<dbReference type="InterPro" id="IPR035985">
    <property type="entry name" value="Ubiquitin-activating_enz"/>
</dbReference>
<sequence>MEKAKNILIVGAGGIGSWMAPELDRLRKTRQITTALITFADYDDVDTKNLPYQNFNKSDVMDPKSEIIAARYGMDSLTIKIDKKKMLDGYDCIISAVDNTIFRKMLFDYAFNDNPDVYWIDLRSEGKSYATYTKSKKHTYKSILATLPDEDVEDGSCQNAWELEQGIVQRGNIHAAAYGVSYLLNWLRGDPNPAQFIHTL</sequence>
<dbReference type="Pfam" id="PF00899">
    <property type="entry name" value="ThiF"/>
    <property type="match status" value="1"/>
</dbReference>
<gene>
    <name evidence="2" type="ORF">LCGC14_1209480</name>
</gene>
<dbReference type="AlphaFoldDB" id="A0A0F9LIS5"/>
<comment type="caution">
    <text evidence="2">The sequence shown here is derived from an EMBL/GenBank/DDBJ whole genome shotgun (WGS) entry which is preliminary data.</text>
</comment>
<feature type="domain" description="THIF-type NAD/FAD binding fold" evidence="1">
    <location>
        <begin position="5"/>
        <end position="190"/>
    </location>
</feature>
<evidence type="ECO:0000313" key="2">
    <source>
        <dbReference type="EMBL" id="KKM93333.1"/>
    </source>
</evidence>
<dbReference type="SUPFAM" id="SSF69572">
    <property type="entry name" value="Activating enzymes of the ubiquitin-like proteins"/>
    <property type="match status" value="1"/>
</dbReference>
<dbReference type="InterPro" id="IPR000594">
    <property type="entry name" value="ThiF_NAD_FAD-bd"/>
</dbReference>
<dbReference type="EMBL" id="LAZR01006280">
    <property type="protein sequence ID" value="KKM93333.1"/>
    <property type="molecule type" value="Genomic_DNA"/>
</dbReference>
<reference evidence="2" key="1">
    <citation type="journal article" date="2015" name="Nature">
        <title>Complex archaea that bridge the gap between prokaryotes and eukaryotes.</title>
        <authorList>
            <person name="Spang A."/>
            <person name="Saw J.H."/>
            <person name="Jorgensen S.L."/>
            <person name="Zaremba-Niedzwiedzka K."/>
            <person name="Martijn J."/>
            <person name="Lind A.E."/>
            <person name="van Eijk R."/>
            <person name="Schleper C."/>
            <person name="Guy L."/>
            <person name="Ettema T.J."/>
        </authorList>
    </citation>
    <scope>NUCLEOTIDE SEQUENCE</scope>
</reference>